<dbReference type="AlphaFoldDB" id="A0A1M4TP88"/>
<dbReference type="CDD" id="cd01300">
    <property type="entry name" value="YtcJ_like"/>
    <property type="match status" value="1"/>
</dbReference>
<accession>A0A1M4TP88</accession>
<evidence type="ECO:0000256" key="2">
    <source>
        <dbReference type="SAM" id="SignalP"/>
    </source>
</evidence>
<dbReference type="OrthoDB" id="9767366at2"/>
<dbReference type="Proteomes" id="UP000184041">
    <property type="component" value="Unassembled WGS sequence"/>
</dbReference>
<name>A0A1M4TP88_9BACT</name>
<protein>
    <recommendedName>
        <fullName evidence="3">Amidohydrolase 3 domain-containing protein</fullName>
    </recommendedName>
</protein>
<organism evidence="4 5">
    <name type="scientific">Fodinibius roseus</name>
    <dbReference type="NCBI Taxonomy" id="1194090"/>
    <lineage>
        <taxon>Bacteria</taxon>
        <taxon>Pseudomonadati</taxon>
        <taxon>Balneolota</taxon>
        <taxon>Balneolia</taxon>
        <taxon>Balneolales</taxon>
        <taxon>Balneolaceae</taxon>
        <taxon>Fodinibius</taxon>
    </lineage>
</organism>
<evidence type="ECO:0000313" key="5">
    <source>
        <dbReference type="Proteomes" id="UP000184041"/>
    </source>
</evidence>
<keyword evidence="5" id="KW-1185">Reference proteome</keyword>
<dbReference type="Gene3D" id="3.20.20.140">
    <property type="entry name" value="Metal-dependent hydrolases"/>
    <property type="match status" value="1"/>
</dbReference>
<dbReference type="GO" id="GO:0016810">
    <property type="term" value="F:hydrolase activity, acting on carbon-nitrogen (but not peptide) bonds"/>
    <property type="evidence" value="ECO:0007669"/>
    <property type="project" value="InterPro"/>
</dbReference>
<dbReference type="STRING" id="1194090.SAMN05443144_101349"/>
<reference evidence="4 5" key="1">
    <citation type="submission" date="2016-11" db="EMBL/GenBank/DDBJ databases">
        <authorList>
            <person name="Jaros S."/>
            <person name="Januszkiewicz K."/>
            <person name="Wedrychowicz H."/>
        </authorList>
    </citation>
    <scope>NUCLEOTIDE SEQUENCE [LARGE SCALE GENOMIC DNA]</scope>
    <source>
        <strain evidence="4 5">DSM 21986</strain>
    </source>
</reference>
<dbReference type="InterPro" id="IPR011059">
    <property type="entry name" value="Metal-dep_hydrolase_composite"/>
</dbReference>
<dbReference type="InterPro" id="IPR013108">
    <property type="entry name" value="Amidohydro_3"/>
</dbReference>
<gene>
    <name evidence="4" type="ORF">SAMN05443144_101349</name>
</gene>
<dbReference type="PANTHER" id="PTHR22642">
    <property type="entry name" value="IMIDAZOLONEPROPIONASE"/>
    <property type="match status" value="1"/>
</dbReference>
<feature type="signal peptide" evidence="2">
    <location>
        <begin position="1"/>
        <end position="29"/>
    </location>
</feature>
<dbReference type="Gene3D" id="2.30.40.10">
    <property type="entry name" value="Urease, subunit C, domain 1"/>
    <property type="match status" value="1"/>
</dbReference>
<keyword evidence="2" id="KW-0732">Signal</keyword>
<feature type="domain" description="Amidohydrolase 3" evidence="3">
    <location>
        <begin position="81"/>
        <end position="585"/>
    </location>
</feature>
<dbReference type="PANTHER" id="PTHR22642:SF2">
    <property type="entry name" value="PROTEIN LONG AFTER FAR-RED 3"/>
    <property type="match status" value="1"/>
</dbReference>
<dbReference type="InterPro" id="IPR033932">
    <property type="entry name" value="YtcJ-like"/>
</dbReference>
<dbReference type="EMBL" id="FQUS01000001">
    <property type="protein sequence ID" value="SHE46312.1"/>
    <property type="molecule type" value="Genomic_DNA"/>
</dbReference>
<dbReference type="Pfam" id="PF07969">
    <property type="entry name" value="Amidohydro_3"/>
    <property type="match status" value="1"/>
</dbReference>
<feature type="chain" id="PRO_5013200218" description="Amidohydrolase 3 domain-containing protein" evidence="2">
    <location>
        <begin position="30"/>
        <end position="595"/>
    </location>
</feature>
<dbReference type="InterPro" id="IPR032466">
    <property type="entry name" value="Metal_Hydrolase"/>
</dbReference>
<evidence type="ECO:0000256" key="1">
    <source>
        <dbReference type="SAM" id="MobiDB-lite"/>
    </source>
</evidence>
<proteinExistence type="predicted"/>
<evidence type="ECO:0000313" key="4">
    <source>
        <dbReference type="EMBL" id="SHE46312.1"/>
    </source>
</evidence>
<sequence length="595" mass="65827">MLVKFNRKVMYKFQWVFFISMFLFFGACSSGPPADLVVQNGKILTVDSSFSQVEAVAIRGGEFVAVGDNGDVEDFIGGQTRVIDAAGKTVVPGLIASHTHAISVVRREYATPYPFEQHGSIADIQQWLREQAEQTPQGQWIQLPRTDVTRIEEGRIPTPQELTEAAPDHPAVFNWQFASRQVQVLNEAALEAAGITSATTAPEGGEIERDSGGAPTGVLENSSELIDEYLYSREIPDKQFYDDLERLLNTYTDVGITSIGERGSNLEGYRAYQKLREENRLPVRATVTMYLESDGSVKETEEFIRSLPVDYGDGDEHVRVGPLKIRVDGGILYGSAYMRAPYGEEALSFYGFDDPDHRGELLISPDELDNLIHTGHRMGWQLSAHVTGDAGVDAVLDAVEASQEQLPDEELRFNLIHAYFAHPETAERAAALGVGVDTQPAWYYKDGDALADILRPDLMEKFIGLRNWQEGGAIVSINSDHMYGFDPDDSLNPYNPFITMYTAITRRTEGGQVIGPAQQVSREDALRMMTINAAWMSFEEDRKGSIEVGKLGDLAILTDDLMSVEEEAIRDIRAEYTIVGGKVVHGPDTSKPSAQ</sequence>
<evidence type="ECO:0000259" key="3">
    <source>
        <dbReference type="Pfam" id="PF07969"/>
    </source>
</evidence>
<feature type="region of interest" description="Disordered" evidence="1">
    <location>
        <begin position="197"/>
        <end position="218"/>
    </location>
</feature>
<dbReference type="PROSITE" id="PS51257">
    <property type="entry name" value="PROKAR_LIPOPROTEIN"/>
    <property type="match status" value="1"/>
</dbReference>
<dbReference type="SUPFAM" id="SSF51556">
    <property type="entry name" value="Metallo-dependent hydrolases"/>
    <property type="match status" value="1"/>
</dbReference>
<dbReference type="Gene3D" id="3.10.310.70">
    <property type="match status" value="1"/>
</dbReference>
<dbReference type="SUPFAM" id="SSF51338">
    <property type="entry name" value="Composite domain of metallo-dependent hydrolases"/>
    <property type="match status" value="1"/>
</dbReference>